<dbReference type="InterPro" id="IPR029057">
    <property type="entry name" value="PRTase-like"/>
</dbReference>
<keyword evidence="6 15" id="KW-0808">Transferase</keyword>
<comment type="similarity">
    <text evidence="2 15">Belongs to the UPRTase family.</text>
</comment>
<evidence type="ECO:0000256" key="4">
    <source>
        <dbReference type="ARBA" id="ARBA00022533"/>
    </source>
</evidence>
<dbReference type="CDD" id="cd06223">
    <property type="entry name" value="PRTases_typeI"/>
    <property type="match status" value="1"/>
</dbReference>
<keyword evidence="4 15" id="KW-0021">Allosteric enzyme</keyword>
<evidence type="ECO:0000256" key="13">
    <source>
        <dbReference type="ARBA" id="ARBA00072146"/>
    </source>
</evidence>
<evidence type="ECO:0000313" key="18">
    <source>
        <dbReference type="Proteomes" id="UP000242881"/>
    </source>
</evidence>
<dbReference type="EMBL" id="PNIN01000024">
    <property type="protein sequence ID" value="PMP72318.1"/>
    <property type="molecule type" value="Genomic_DNA"/>
</dbReference>
<comment type="activity regulation">
    <text evidence="15">Allosterically activated by GTP.</text>
</comment>
<protein>
    <recommendedName>
        <fullName evidence="13 15">Uracil phosphoribosyltransferase</fullName>
        <ecNumber evidence="3 15">2.4.2.9</ecNumber>
    </recommendedName>
    <alternativeName>
        <fullName evidence="10 15">UMP pyrophosphorylase</fullName>
    </alternativeName>
    <alternativeName>
        <fullName evidence="14 15">UPRTase</fullName>
    </alternativeName>
</protein>
<comment type="caution">
    <text evidence="17">The sequence shown here is derived from an EMBL/GenBank/DDBJ whole genome shotgun (WGS) entry which is preliminary data.</text>
</comment>
<dbReference type="GO" id="GO:0000287">
    <property type="term" value="F:magnesium ion binding"/>
    <property type="evidence" value="ECO:0007669"/>
    <property type="project" value="UniProtKB-UniRule"/>
</dbReference>
<feature type="binding site" evidence="15">
    <location>
        <position position="81"/>
    </location>
    <ligand>
        <name>5-phospho-alpha-D-ribose 1-diphosphate</name>
        <dbReference type="ChEBI" id="CHEBI:58017"/>
    </ligand>
</feature>
<evidence type="ECO:0000256" key="5">
    <source>
        <dbReference type="ARBA" id="ARBA00022676"/>
    </source>
</evidence>
<comment type="function">
    <text evidence="12 15">Catalyzes the conversion of uracil and 5-phospho-alpha-D-ribose 1-diphosphate (PRPP) to UMP and diphosphate.</text>
</comment>
<proteinExistence type="inferred from homology"/>
<dbReference type="Proteomes" id="UP000242881">
    <property type="component" value="Unassembled WGS sequence"/>
</dbReference>
<evidence type="ECO:0000256" key="1">
    <source>
        <dbReference type="ARBA" id="ARBA00005180"/>
    </source>
</evidence>
<comment type="cofactor">
    <cofactor evidence="15">
        <name>Mg(2+)</name>
        <dbReference type="ChEBI" id="CHEBI:18420"/>
    </cofactor>
    <text evidence="15">Binds 1 Mg(2+) ion per subunit. The magnesium is bound as Mg-PRPP.</text>
</comment>
<evidence type="ECO:0000256" key="14">
    <source>
        <dbReference type="ARBA" id="ARBA00079807"/>
    </source>
</evidence>
<dbReference type="InterPro" id="IPR034332">
    <property type="entry name" value="Upp_B"/>
</dbReference>
<dbReference type="NCBIfam" id="NF001097">
    <property type="entry name" value="PRK00129.1"/>
    <property type="match status" value="1"/>
</dbReference>
<gene>
    <name evidence="15" type="primary">upp</name>
    <name evidence="17" type="ORF">C0187_01900</name>
</gene>
<comment type="pathway">
    <text evidence="1 15">Pyrimidine metabolism; UMP biosynthesis via salvage pathway; UMP from uracil: step 1/1.</text>
</comment>
<dbReference type="Gene3D" id="3.40.50.2020">
    <property type="match status" value="1"/>
</dbReference>
<keyword evidence="8 15" id="KW-0460">Magnesium</keyword>
<feature type="domain" description="Phosphoribosyltransferase" evidence="16">
    <location>
        <begin position="9"/>
        <end position="210"/>
    </location>
</feature>
<evidence type="ECO:0000313" key="17">
    <source>
        <dbReference type="EMBL" id="PMP72318.1"/>
    </source>
</evidence>
<keyword evidence="7 15" id="KW-0547">Nucleotide-binding</keyword>
<dbReference type="SUPFAM" id="SSF53271">
    <property type="entry name" value="PRTase-like"/>
    <property type="match status" value="1"/>
</dbReference>
<evidence type="ECO:0000256" key="2">
    <source>
        <dbReference type="ARBA" id="ARBA00009516"/>
    </source>
</evidence>
<dbReference type="InterPro" id="IPR000836">
    <property type="entry name" value="PRTase_dom"/>
</dbReference>
<dbReference type="EC" id="2.4.2.9" evidence="3 15"/>
<evidence type="ECO:0000256" key="7">
    <source>
        <dbReference type="ARBA" id="ARBA00022741"/>
    </source>
</evidence>
<dbReference type="GO" id="GO:0005737">
    <property type="term" value="C:cytoplasm"/>
    <property type="evidence" value="ECO:0007669"/>
    <property type="project" value="UniProtKB-ARBA"/>
</dbReference>
<dbReference type="GO" id="GO:0005525">
    <property type="term" value="F:GTP binding"/>
    <property type="evidence" value="ECO:0007669"/>
    <property type="project" value="UniProtKB-KW"/>
</dbReference>
<evidence type="ECO:0000256" key="8">
    <source>
        <dbReference type="ARBA" id="ARBA00022842"/>
    </source>
</evidence>
<reference evidence="17 18" key="1">
    <citation type="submission" date="2018-01" db="EMBL/GenBank/DDBJ databases">
        <title>Metagenomic assembled genomes from two thermal pools in the Uzon Caldera, Kamchatka, Russia.</title>
        <authorList>
            <person name="Wilkins L."/>
            <person name="Ettinger C."/>
        </authorList>
    </citation>
    <scope>NUCLEOTIDE SEQUENCE [LARGE SCALE GENOMIC DNA]</scope>
    <source>
        <strain evidence="17">ZAV-05</strain>
    </source>
</reference>
<dbReference type="RefSeq" id="WP_424605840.1">
    <property type="nucleotide sequence ID" value="NZ_JBNAVA010000007.1"/>
</dbReference>
<dbReference type="UniPathway" id="UPA00574">
    <property type="reaction ID" value="UER00636"/>
</dbReference>
<feature type="binding site" evidence="15">
    <location>
        <begin position="133"/>
        <end position="141"/>
    </location>
    <ligand>
        <name>5-phospho-alpha-D-ribose 1-diphosphate</name>
        <dbReference type="ChEBI" id="CHEBI:58017"/>
    </ligand>
</feature>
<dbReference type="FunFam" id="3.40.50.2020:FF:000003">
    <property type="entry name" value="Uracil phosphoribosyltransferase"/>
    <property type="match status" value="1"/>
</dbReference>
<dbReference type="PANTHER" id="PTHR32315">
    <property type="entry name" value="ADENINE PHOSPHORIBOSYLTRANSFERASE"/>
    <property type="match status" value="1"/>
</dbReference>
<dbReference type="PANTHER" id="PTHR32315:SF4">
    <property type="entry name" value="URACIL PHOSPHORIBOSYLTRANSFERASE, CHLOROPLASTIC"/>
    <property type="match status" value="1"/>
</dbReference>
<dbReference type="GO" id="GO:0044206">
    <property type="term" value="P:UMP salvage"/>
    <property type="evidence" value="ECO:0007669"/>
    <property type="project" value="UniProtKB-UniRule"/>
</dbReference>
<feature type="binding site" evidence="15">
    <location>
        <position position="196"/>
    </location>
    <ligand>
        <name>uracil</name>
        <dbReference type="ChEBI" id="CHEBI:17568"/>
    </ligand>
</feature>
<dbReference type="Pfam" id="PF14681">
    <property type="entry name" value="UPRTase"/>
    <property type="match status" value="1"/>
</dbReference>
<feature type="binding site" evidence="15">
    <location>
        <position position="106"/>
    </location>
    <ligand>
        <name>5-phospho-alpha-D-ribose 1-diphosphate</name>
        <dbReference type="ChEBI" id="CHEBI:58017"/>
    </ligand>
</feature>
<keyword evidence="9 15" id="KW-0342">GTP-binding</keyword>
<organism evidence="17 18">
    <name type="scientific">Calditerrivibrio nitroreducens</name>
    <dbReference type="NCBI Taxonomy" id="477976"/>
    <lineage>
        <taxon>Bacteria</taxon>
        <taxon>Pseudomonadati</taxon>
        <taxon>Deferribacterota</taxon>
        <taxon>Deferribacteres</taxon>
        <taxon>Deferribacterales</taxon>
        <taxon>Calditerrivibrionaceae</taxon>
    </lineage>
</organism>
<evidence type="ECO:0000256" key="9">
    <source>
        <dbReference type="ARBA" id="ARBA00023134"/>
    </source>
</evidence>
<sequence>MRLDNFMLVKHPLISHKLTFIRDEKTSKKEFKELVDEVAMLMAYEITRDFPLEEVTIKTPICETKSYILSGKKVALVPILRAGLGMVDGILKLIPSARVGHIGLYRDEKTLKPVSYYFKIPSDTDNREFILIDPMLATGGSASAAVDMLKKAGAKSIKFMCLIAAPEGVEKLCSAHHDVKVYAAALDEKLNEKGYIVPGLGDAGDRLFGTK</sequence>
<accession>A0A2J6WPL5</accession>
<dbReference type="AlphaFoldDB" id="A0A2J6WPL5"/>
<dbReference type="InterPro" id="IPR005765">
    <property type="entry name" value="UPRT"/>
</dbReference>
<dbReference type="GO" id="GO:0004845">
    <property type="term" value="F:uracil phosphoribosyltransferase activity"/>
    <property type="evidence" value="ECO:0007669"/>
    <property type="project" value="UniProtKB-UniRule"/>
</dbReference>
<name>A0A2J6WPL5_9BACT</name>
<dbReference type="InterPro" id="IPR050054">
    <property type="entry name" value="UPRTase/APRTase"/>
</dbReference>
<feature type="binding site" evidence="15">
    <location>
        <position position="202"/>
    </location>
    <ligand>
        <name>5-phospho-alpha-D-ribose 1-diphosphate</name>
        <dbReference type="ChEBI" id="CHEBI:58017"/>
    </ligand>
</feature>
<evidence type="ECO:0000256" key="12">
    <source>
        <dbReference type="ARBA" id="ARBA00056901"/>
    </source>
</evidence>
<evidence type="ECO:0000256" key="11">
    <source>
        <dbReference type="ARBA" id="ARBA00052919"/>
    </source>
</evidence>
<evidence type="ECO:0000256" key="15">
    <source>
        <dbReference type="HAMAP-Rule" id="MF_01218"/>
    </source>
</evidence>
<dbReference type="NCBIfam" id="TIGR01091">
    <property type="entry name" value="upp"/>
    <property type="match status" value="1"/>
</dbReference>
<comment type="catalytic activity">
    <reaction evidence="11 15">
        <text>UMP + diphosphate = 5-phospho-alpha-D-ribose 1-diphosphate + uracil</text>
        <dbReference type="Rhea" id="RHEA:13017"/>
        <dbReference type="ChEBI" id="CHEBI:17568"/>
        <dbReference type="ChEBI" id="CHEBI:33019"/>
        <dbReference type="ChEBI" id="CHEBI:57865"/>
        <dbReference type="ChEBI" id="CHEBI:58017"/>
        <dbReference type="EC" id="2.4.2.9"/>
    </reaction>
</comment>
<dbReference type="GO" id="GO:0006223">
    <property type="term" value="P:uracil salvage"/>
    <property type="evidence" value="ECO:0007669"/>
    <property type="project" value="InterPro"/>
</dbReference>
<dbReference type="HAMAP" id="MF_01218_B">
    <property type="entry name" value="Upp_B"/>
    <property type="match status" value="1"/>
</dbReference>
<evidence type="ECO:0000256" key="10">
    <source>
        <dbReference type="ARBA" id="ARBA00031082"/>
    </source>
</evidence>
<evidence type="ECO:0000259" key="16">
    <source>
        <dbReference type="Pfam" id="PF14681"/>
    </source>
</evidence>
<feature type="binding site" evidence="15">
    <location>
        <begin position="201"/>
        <end position="203"/>
    </location>
    <ligand>
        <name>uracil</name>
        <dbReference type="ChEBI" id="CHEBI:17568"/>
    </ligand>
</feature>
<evidence type="ECO:0000256" key="3">
    <source>
        <dbReference type="ARBA" id="ARBA00011894"/>
    </source>
</evidence>
<evidence type="ECO:0000256" key="6">
    <source>
        <dbReference type="ARBA" id="ARBA00022679"/>
    </source>
</evidence>
<keyword evidence="5 15" id="KW-0328">Glycosyltransferase</keyword>